<dbReference type="AlphaFoldDB" id="A0A426FMK5"/>
<gene>
    <name evidence="6" type="ORF">EHV23_10485</name>
</gene>
<dbReference type="Pfam" id="PF00126">
    <property type="entry name" value="HTH_1"/>
    <property type="match status" value="1"/>
</dbReference>
<keyword evidence="4" id="KW-0804">Transcription</keyword>
<dbReference type="PROSITE" id="PS50931">
    <property type="entry name" value="HTH_LYSR"/>
    <property type="match status" value="1"/>
</dbReference>
<comment type="caution">
    <text evidence="6">The sequence shown here is derived from an EMBL/GenBank/DDBJ whole genome shotgun (WGS) entry which is preliminary data.</text>
</comment>
<dbReference type="Pfam" id="PF03466">
    <property type="entry name" value="LysR_substrate"/>
    <property type="match status" value="1"/>
</dbReference>
<dbReference type="InterPro" id="IPR000847">
    <property type="entry name" value="LysR_HTH_N"/>
</dbReference>
<protein>
    <submittedName>
        <fullName evidence="6">LysR family transcriptional regulator</fullName>
    </submittedName>
</protein>
<evidence type="ECO:0000256" key="4">
    <source>
        <dbReference type="ARBA" id="ARBA00023163"/>
    </source>
</evidence>
<dbReference type="SUPFAM" id="SSF46785">
    <property type="entry name" value="Winged helix' DNA-binding domain"/>
    <property type="match status" value="1"/>
</dbReference>
<evidence type="ECO:0000256" key="1">
    <source>
        <dbReference type="ARBA" id="ARBA00009437"/>
    </source>
</evidence>
<dbReference type="GO" id="GO:0003700">
    <property type="term" value="F:DNA-binding transcription factor activity"/>
    <property type="evidence" value="ECO:0007669"/>
    <property type="project" value="InterPro"/>
</dbReference>
<proteinExistence type="inferred from homology"/>
<dbReference type="Gene3D" id="1.10.10.10">
    <property type="entry name" value="Winged helix-like DNA-binding domain superfamily/Winged helix DNA-binding domain"/>
    <property type="match status" value="1"/>
</dbReference>
<keyword evidence="2" id="KW-0805">Transcription regulation</keyword>
<dbReference type="OrthoDB" id="9786526at2"/>
<dbReference type="PANTHER" id="PTHR30537:SF20">
    <property type="entry name" value="TRANSCRIPTIONAL REGULATORY PROTEIN"/>
    <property type="match status" value="1"/>
</dbReference>
<evidence type="ECO:0000259" key="5">
    <source>
        <dbReference type="PROSITE" id="PS50931"/>
    </source>
</evidence>
<dbReference type="InterPro" id="IPR005119">
    <property type="entry name" value="LysR_subst-bd"/>
</dbReference>
<organism evidence="6 7">
    <name type="scientific">Lautropia dentalis</name>
    <dbReference type="NCBI Taxonomy" id="2490857"/>
    <lineage>
        <taxon>Bacteria</taxon>
        <taxon>Pseudomonadati</taxon>
        <taxon>Pseudomonadota</taxon>
        <taxon>Betaproteobacteria</taxon>
        <taxon>Burkholderiales</taxon>
        <taxon>Burkholderiaceae</taxon>
        <taxon>Lautropia</taxon>
    </lineage>
</organism>
<dbReference type="Gene3D" id="3.40.190.10">
    <property type="entry name" value="Periplasmic binding protein-like II"/>
    <property type="match status" value="2"/>
</dbReference>
<keyword evidence="3" id="KW-0238">DNA-binding</keyword>
<reference evidence="6 7" key="1">
    <citation type="submission" date="2018-11" db="EMBL/GenBank/DDBJ databases">
        <title>Genome sequencing of Lautropia sp. KCOM 2505 (= ChDC F240).</title>
        <authorList>
            <person name="Kook J.-K."/>
            <person name="Park S.-N."/>
            <person name="Lim Y.K."/>
        </authorList>
    </citation>
    <scope>NUCLEOTIDE SEQUENCE [LARGE SCALE GENOMIC DNA]</scope>
    <source>
        <strain evidence="6 7">KCOM 2505</strain>
    </source>
</reference>
<dbReference type="FunFam" id="1.10.10.10:FF:000001">
    <property type="entry name" value="LysR family transcriptional regulator"/>
    <property type="match status" value="1"/>
</dbReference>
<sequence>MKSHSDELAVFVQVVESGSFSRAAERLGLANSVVSRTVKRLEEKLSTNLLNRTTRQLRLTEEGSRFFRRARQILHDIEAAEAELLSSGGTPQGILRVDSATPTLLHRIAPLVRPFRERYPQVSLQLTSSEGYIDLIERRVDIAIRAGSLHDSALRARHLFDSRLKLVAAPDYLARYGTPESVADLSRHTLIGFSEPRTLNNWPFADSGHAPYAATPQLSANSGETIRQLCLSGNGISCLSDFVVASDIAAGNLHELLPDCALNEAKPFYAVYYGDTAVSPKIRAFVDFLAEHWTRGDQS</sequence>
<dbReference type="GO" id="GO:0043565">
    <property type="term" value="F:sequence-specific DNA binding"/>
    <property type="evidence" value="ECO:0007669"/>
    <property type="project" value="TreeGrafter"/>
</dbReference>
<dbReference type="RefSeq" id="WP_125096025.1">
    <property type="nucleotide sequence ID" value="NZ_RRUE01000002.1"/>
</dbReference>
<comment type="similarity">
    <text evidence="1">Belongs to the LysR transcriptional regulatory family.</text>
</comment>
<dbReference type="InterPro" id="IPR036390">
    <property type="entry name" value="WH_DNA-bd_sf"/>
</dbReference>
<dbReference type="SUPFAM" id="SSF53850">
    <property type="entry name" value="Periplasmic binding protein-like II"/>
    <property type="match status" value="1"/>
</dbReference>
<evidence type="ECO:0000256" key="2">
    <source>
        <dbReference type="ARBA" id="ARBA00023015"/>
    </source>
</evidence>
<name>A0A426FMK5_9BURK</name>
<dbReference type="InterPro" id="IPR036388">
    <property type="entry name" value="WH-like_DNA-bd_sf"/>
</dbReference>
<dbReference type="PANTHER" id="PTHR30537">
    <property type="entry name" value="HTH-TYPE TRANSCRIPTIONAL REGULATOR"/>
    <property type="match status" value="1"/>
</dbReference>
<keyword evidence="7" id="KW-1185">Reference proteome</keyword>
<dbReference type="GO" id="GO:0006351">
    <property type="term" value="P:DNA-templated transcription"/>
    <property type="evidence" value="ECO:0007669"/>
    <property type="project" value="TreeGrafter"/>
</dbReference>
<accession>A0A426FMK5</accession>
<feature type="domain" description="HTH lysR-type" evidence="5">
    <location>
        <begin position="1"/>
        <end position="60"/>
    </location>
</feature>
<evidence type="ECO:0000313" key="6">
    <source>
        <dbReference type="EMBL" id="RRN43825.1"/>
    </source>
</evidence>
<dbReference type="EMBL" id="RRUE01000002">
    <property type="protein sequence ID" value="RRN43825.1"/>
    <property type="molecule type" value="Genomic_DNA"/>
</dbReference>
<dbReference type="InterPro" id="IPR058163">
    <property type="entry name" value="LysR-type_TF_proteobact-type"/>
</dbReference>
<evidence type="ECO:0000256" key="3">
    <source>
        <dbReference type="ARBA" id="ARBA00023125"/>
    </source>
</evidence>
<evidence type="ECO:0000313" key="7">
    <source>
        <dbReference type="Proteomes" id="UP000270261"/>
    </source>
</evidence>
<dbReference type="Proteomes" id="UP000270261">
    <property type="component" value="Unassembled WGS sequence"/>
</dbReference>